<organism evidence="1 2">
    <name type="scientific">Ditylenchus destructor</name>
    <dbReference type="NCBI Taxonomy" id="166010"/>
    <lineage>
        <taxon>Eukaryota</taxon>
        <taxon>Metazoa</taxon>
        <taxon>Ecdysozoa</taxon>
        <taxon>Nematoda</taxon>
        <taxon>Chromadorea</taxon>
        <taxon>Rhabditida</taxon>
        <taxon>Tylenchina</taxon>
        <taxon>Tylenchomorpha</taxon>
        <taxon>Sphaerularioidea</taxon>
        <taxon>Anguinidae</taxon>
        <taxon>Anguininae</taxon>
        <taxon>Ditylenchus</taxon>
    </lineage>
</organism>
<name>A0AAD4MP30_9BILA</name>
<accession>A0AAD4MP30</accession>
<reference evidence="1" key="1">
    <citation type="submission" date="2022-01" db="EMBL/GenBank/DDBJ databases">
        <title>Genome Sequence Resource for Two Populations of Ditylenchus destructor, the Migratory Endoparasitic Phytonematode.</title>
        <authorList>
            <person name="Zhang H."/>
            <person name="Lin R."/>
            <person name="Xie B."/>
        </authorList>
    </citation>
    <scope>NUCLEOTIDE SEQUENCE</scope>
    <source>
        <strain evidence="1">BazhouSP</strain>
    </source>
</reference>
<protein>
    <submittedName>
        <fullName evidence="1">Uncharacterized protein</fullName>
    </submittedName>
</protein>
<evidence type="ECO:0000313" key="2">
    <source>
        <dbReference type="Proteomes" id="UP001201812"/>
    </source>
</evidence>
<gene>
    <name evidence="1" type="ORF">DdX_16395</name>
</gene>
<sequence length="170" mass="19749">MVYSTLQGLVNGHWANNMLEGMDYAESDKGGKKQNKRTITGSNDRKGSGLWIKPLLLLLEEWMPQLNLKKFEAIGSEAKKRMKDAFRNQNDFLHCIGFKVRNWTLYRVLKKRLSLERFKERLSFGFWAHFSRHRNSVKSTIFRVTLHTPSLAMSISITWSTLDHLTTLCG</sequence>
<comment type="caution">
    <text evidence="1">The sequence shown here is derived from an EMBL/GenBank/DDBJ whole genome shotgun (WGS) entry which is preliminary data.</text>
</comment>
<dbReference type="EMBL" id="JAKKPZ010000130">
    <property type="protein sequence ID" value="KAI1700956.1"/>
    <property type="molecule type" value="Genomic_DNA"/>
</dbReference>
<proteinExistence type="predicted"/>
<dbReference type="AlphaFoldDB" id="A0AAD4MP30"/>
<evidence type="ECO:0000313" key="1">
    <source>
        <dbReference type="EMBL" id="KAI1700956.1"/>
    </source>
</evidence>
<dbReference type="Proteomes" id="UP001201812">
    <property type="component" value="Unassembled WGS sequence"/>
</dbReference>
<keyword evidence="2" id="KW-1185">Reference proteome</keyword>